<name>A0A6I3KHJ6_9HYPH</name>
<sequence length="174" mass="18504">MPTFIALLRAINVGGRGKLPMADLKAMCAAEGFEKVRTYIASGNVLFTTKLSEAKVKAALEKRLRAYAGAPMVVVVRTAREMTEVLAANPYPDRAASRTVAIFLDAPPPADTVDSIRGRADDEEVRLGKREIYVLYGAAGIGRSKLKIPAAEKGTARNMNTVAKLVELAAAASG</sequence>
<evidence type="ECO:0000313" key="1">
    <source>
        <dbReference type="EMBL" id="MTD93460.1"/>
    </source>
</evidence>
<dbReference type="PANTHER" id="PTHR36439:SF1">
    <property type="entry name" value="DUF1697 DOMAIN-CONTAINING PROTEIN"/>
    <property type="match status" value="1"/>
</dbReference>
<proteinExistence type="predicted"/>
<reference evidence="1 2" key="1">
    <citation type="submission" date="2019-11" db="EMBL/GenBank/DDBJ databases">
        <title>Identification of a novel strain.</title>
        <authorList>
            <person name="Xu Q."/>
            <person name="Wang G."/>
        </authorList>
    </citation>
    <scope>NUCLEOTIDE SEQUENCE [LARGE SCALE GENOMIC DNA]</scope>
    <source>
        <strain evidence="2">xq</strain>
    </source>
</reference>
<dbReference type="Pfam" id="PF08002">
    <property type="entry name" value="DUF1697"/>
    <property type="match status" value="1"/>
</dbReference>
<gene>
    <name evidence="1" type="ORF">GIW81_03815</name>
</gene>
<dbReference type="Proteomes" id="UP000440694">
    <property type="component" value="Unassembled WGS sequence"/>
</dbReference>
<dbReference type="InterPro" id="IPR012545">
    <property type="entry name" value="DUF1697"/>
</dbReference>
<organism evidence="1 2">
    <name type="scientific">Hyphomicrobium album</name>
    <dbReference type="NCBI Taxonomy" id="2665159"/>
    <lineage>
        <taxon>Bacteria</taxon>
        <taxon>Pseudomonadati</taxon>
        <taxon>Pseudomonadota</taxon>
        <taxon>Alphaproteobacteria</taxon>
        <taxon>Hyphomicrobiales</taxon>
        <taxon>Hyphomicrobiaceae</taxon>
        <taxon>Hyphomicrobium</taxon>
    </lineage>
</organism>
<dbReference type="PIRSF" id="PIRSF008502">
    <property type="entry name" value="UCP008502"/>
    <property type="match status" value="1"/>
</dbReference>
<evidence type="ECO:0000313" key="2">
    <source>
        <dbReference type="Proteomes" id="UP000440694"/>
    </source>
</evidence>
<accession>A0A6I3KHJ6</accession>
<dbReference type="Gene3D" id="3.30.70.1280">
    <property type="entry name" value="SP0830-like domains"/>
    <property type="match status" value="1"/>
</dbReference>
<dbReference type="SUPFAM" id="SSF160379">
    <property type="entry name" value="SP0830-like"/>
    <property type="match status" value="1"/>
</dbReference>
<dbReference type="RefSeq" id="WP_154737998.1">
    <property type="nucleotide sequence ID" value="NZ_WMBQ01000001.1"/>
</dbReference>
<dbReference type="EMBL" id="WMBQ01000001">
    <property type="protein sequence ID" value="MTD93460.1"/>
    <property type="molecule type" value="Genomic_DNA"/>
</dbReference>
<protein>
    <submittedName>
        <fullName evidence="1">DUF1697 domain-containing protein</fullName>
    </submittedName>
</protein>
<dbReference type="AlphaFoldDB" id="A0A6I3KHJ6"/>
<keyword evidence="2" id="KW-1185">Reference proteome</keyword>
<comment type="caution">
    <text evidence="1">The sequence shown here is derived from an EMBL/GenBank/DDBJ whole genome shotgun (WGS) entry which is preliminary data.</text>
</comment>
<dbReference type="PANTHER" id="PTHR36439">
    <property type="entry name" value="BLL4334 PROTEIN"/>
    <property type="match status" value="1"/>
</dbReference>